<dbReference type="EMBL" id="JAOQAZ010000018">
    <property type="protein sequence ID" value="KAJ4256771.1"/>
    <property type="molecule type" value="Genomic_DNA"/>
</dbReference>
<evidence type="ECO:0000313" key="4">
    <source>
        <dbReference type="EMBL" id="KAJ4256771.1"/>
    </source>
</evidence>
<proteinExistence type="predicted"/>
<dbReference type="InterPro" id="IPR002110">
    <property type="entry name" value="Ankyrin_rpt"/>
</dbReference>
<dbReference type="PANTHER" id="PTHR24198">
    <property type="entry name" value="ANKYRIN REPEAT AND PROTEIN KINASE DOMAIN-CONTAINING PROTEIN"/>
    <property type="match status" value="1"/>
</dbReference>
<dbReference type="SUPFAM" id="SSF48403">
    <property type="entry name" value="Ankyrin repeat"/>
    <property type="match status" value="1"/>
</dbReference>
<dbReference type="InterPro" id="IPR036770">
    <property type="entry name" value="Ankyrin_rpt-contain_sf"/>
</dbReference>
<dbReference type="PROSITE" id="PS50088">
    <property type="entry name" value="ANK_REPEAT"/>
    <property type="match status" value="3"/>
</dbReference>
<dbReference type="SMART" id="SM00248">
    <property type="entry name" value="ANK"/>
    <property type="match status" value="6"/>
</dbReference>
<dbReference type="AlphaFoldDB" id="A0A9W8VEV4"/>
<evidence type="ECO:0000256" key="2">
    <source>
        <dbReference type="ARBA" id="ARBA00023043"/>
    </source>
</evidence>
<evidence type="ECO:0000313" key="5">
    <source>
        <dbReference type="Proteomes" id="UP001152049"/>
    </source>
</evidence>
<comment type="caution">
    <text evidence="4">The sequence shown here is derived from an EMBL/GenBank/DDBJ whole genome shotgun (WGS) entry which is preliminary data.</text>
</comment>
<dbReference type="Proteomes" id="UP001152049">
    <property type="component" value="Unassembled WGS sequence"/>
</dbReference>
<dbReference type="Gene3D" id="1.25.40.20">
    <property type="entry name" value="Ankyrin repeat-containing domain"/>
    <property type="match status" value="1"/>
</dbReference>
<dbReference type="PROSITE" id="PS50297">
    <property type="entry name" value="ANK_REP_REGION"/>
    <property type="match status" value="1"/>
</dbReference>
<organism evidence="4 5">
    <name type="scientific">Fusarium torreyae</name>
    <dbReference type="NCBI Taxonomy" id="1237075"/>
    <lineage>
        <taxon>Eukaryota</taxon>
        <taxon>Fungi</taxon>
        <taxon>Dikarya</taxon>
        <taxon>Ascomycota</taxon>
        <taxon>Pezizomycotina</taxon>
        <taxon>Sordariomycetes</taxon>
        <taxon>Hypocreomycetidae</taxon>
        <taxon>Hypocreales</taxon>
        <taxon>Nectriaceae</taxon>
        <taxon>Fusarium</taxon>
    </lineage>
</organism>
<evidence type="ECO:0000256" key="1">
    <source>
        <dbReference type="ARBA" id="ARBA00022737"/>
    </source>
</evidence>
<name>A0A9W8VEV4_9HYPO</name>
<keyword evidence="2 3" id="KW-0040">ANK repeat</keyword>
<keyword evidence="1" id="KW-0677">Repeat</keyword>
<protein>
    <submittedName>
        <fullName evidence="4">Uncharacterized protein</fullName>
    </submittedName>
</protein>
<reference evidence="4" key="1">
    <citation type="submission" date="2022-09" db="EMBL/GenBank/DDBJ databases">
        <title>Fusarium specimens isolated from Avocado Roots.</title>
        <authorList>
            <person name="Stajich J."/>
            <person name="Roper C."/>
            <person name="Heimlech-Rivalta G."/>
        </authorList>
    </citation>
    <scope>NUCLEOTIDE SEQUENCE</scope>
    <source>
        <strain evidence="4">CF00136</strain>
    </source>
</reference>
<feature type="repeat" description="ANK" evidence="3">
    <location>
        <begin position="591"/>
        <end position="629"/>
    </location>
</feature>
<evidence type="ECO:0000256" key="3">
    <source>
        <dbReference type="PROSITE-ProRule" id="PRU00023"/>
    </source>
</evidence>
<feature type="repeat" description="ANK" evidence="3">
    <location>
        <begin position="488"/>
        <end position="520"/>
    </location>
</feature>
<dbReference type="Pfam" id="PF12796">
    <property type="entry name" value="Ank_2"/>
    <property type="match status" value="1"/>
</dbReference>
<gene>
    <name evidence="4" type="ORF">NW762_008867</name>
</gene>
<feature type="repeat" description="ANK" evidence="3">
    <location>
        <begin position="558"/>
        <end position="590"/>
    </location>
</feature>
<accession>A0A9W8VEV4</accession>
<sequence length="840" mass="95145">MSGLEILGGIASSIALAQAVQRTLKAVDFLRKNSDIRKECNALKKEILMIECFILQAREQTDPMRPAQQLLGTFTEHPLVSLTTQELEEILEELNSIVEKYSHSRKPHDPKRYTDKVKWFSEVRKIEELRERAKATKLNLHMAITFRVSSMVDRGNMRQEVLFHRVTQQLTCYTREARNESPNLLQLLEAPPLVSGRLATAQQTWEEDFAIRGMPSTSISDEENVTEIISPSLTSTTEQGVVAIKEETLVSVTTIQPFGSRTCGPGCECRCHRTRREHNGGTWAKFLFGSWLVRYEAIGVPCQGKCGSNSGVEIEYQLPKWLWAGMITLEAYQGPRITWSLRLSRTISKTDCIWEVIRDPSVLRRHIAKGFVCFPDDTTLEGRHLMWQVVDNCNVECIEILLKLWENLLSHQGLAREVGYNISYNYLINGQIEYGDPLDTIFKKILSFVRDWDDVRTTKVHRAVKEGNGGLAQALQEEPWAIDERDEYGKVPIQYAVSESNLEALDYLIMAKANINRHDLHGQLNLLALAALHGKEAMIRRLLDHDECRRDLNEGTRFGNTALHMAAHGLYAECARLLLSAGASTSVSGEAGHTSMHSIVLAKNPEKQAVDEVVHLLKDHGADLEAKDEDGDTPAMLAILSRNQTALHALVGAGASLGTINLSQRNVLHLVARRPEVDIIEYLADQDLDHVDSQHQDVLRLTPLGLLDNLLGAKEWQTAYDINRTDPSVQEVFIKFYFNLLSRDLMRHMSTLRELLRAVTDRDMSTSSNIIDQLIKKKTEGNDPNKVKWYRGVQGYVVEQAWDCLSEIVQEEYEETSEQLERAYIAKGKEISADEMKEFF</sequence>
<keyword evidence="5" id="KW-1185">Reference proteome</keyword>
<dbReference type="OrthoDB" id="7464126at2759"/>
<dbReference type="PANTHER" id="PTHR24198:SF165">
    <property type="entry name" value="ANKYRIN REPEAT-CONTAINING PROTEIN-RELATED"/>
    <property type="match status" value="1"/>
</dbReference>